<evidence type="ECO:0008006" key="5">
    <source>
        <dbReference type="Google" id="ProtNLM"/>
    </source>
</evidence>
<gene>
    <name evidence="3" type="ORF">FB460_1308</name>
</gene>
<feature type="transmembrane region" description="Helical" evidence="2">
    <location>
        <begin position="201"/>
        <end position="222"/>
    </location>
</feature>
<reference evidence="3 4" key="1">
    <citation type="submission" date="2019-06" db="EMBL/GenBank/DDBJ databases">
        <title>Sequencing the genomes of 1000 actinobacteria strains.</title>
        <authorList>
            <person name="Klenk H.-P."/>
        </authorList>
    </citation>
    <scope>NUCLEOTIDE SEQUENCE [LARGE SCALE GENOMIC DNA]</scope>
    <source>
        <strain evidence="3 4">DSM 8251</strain>
    </source>
</reference>
<feature type="transmembrane region" description="Helical" evidence="2">
    <location>
        <begin position="35"/>
        <end position="55"/>
    </location>
</feature>
<feature type="region of interest" description="Disordered" evidence="1">
    <location>
        <begin position="1"/>
        <end position="25"/>
    </location>
</feature>
<dbReference type="EMBL" id="VFOR01000001">
    <property type="protein sequence ID" value="TQL63493.1"/>
    <property type="molecule type" value="Genomic_DNA"/>
</dbReference>
<evidence type="ECO:0000256" key="2">
    <source>
        <dbReference type="SAM" id="Phobius"/>
    </source>
</evidence>
<keyword evidence="2" id="KW-0472">Membrane</keyword>
<feature type="transmembrane region" description="Helical" evidence="2">
    <location>
        <begin position="61"/>
        <end position="83"/>
    </location>
</feature>
<feature type="transmembrane region" description="Helical" evidence="2">
    <location>
        <begin position="228"/>
        <end position="245"/>
    </location>
</feature>
<keyword evidence="2" id="KW-1133">Transmembrane helix</keyword>
<dbReference type="Proteomes" id="UP000316196">
    <property type="component" value="Unassembled WGS sequence"/>
</dbReference>
<feature type="transmembrane region" description="Helical" evidence="2">
    <location>
        <begin position="127"/>
        <end position="146"/>
    </location>
</feature>
<proteinExistence type="predicted"/>
<organism evidence="3 4">
    <name type="scientific">Propioniferax innocua</name>
    <dbReference type="NCBI Taxonomy" id="1753"/>
    <lineage>
        <taxon>Bacteria</taxon>
        <taxon>Bacillati</taxon>
        <taxon>Actinomycetota</taxon>
        <taxon>Actinomycetes</taxon>
        <taxon>Propionibacteriales</taxon>
        <taxon>Propionibacteriaceae</taxon>
        <taxon>Propioniferax</taxon>
    </lineage>
</organism>
<keyword evidence="2" id="KW-0812">Transmembrane</keyword>
<evidence type="ECO:0000256" key="1">
    <source>
        <dbReference type="SAM" id="MobiDB-lite"/>
    </source>
</evidence>
<evidence type="ECO:0000313" key="4">
    <source>
        <dbReference type="Proteomes" id="UP000316196"/>
    </source>
</evidence>
<feature type="transmembrane region" description="Helical" evidence="2">
    <location>
        <begin position="175"/>
        <end position="194"/>
    </location>
</feature>
<dbReference type="AlphaFoldDB" id="A0A542ZT12"/>
<protein>
    <recommendedName>
        <fullName evidence="5">CAAX prenyl protease-like protein</fullName>
    </recommendedName>
</protein>
<feature type="transmembrane region" description="Helical" evidence="2">
    <location>
        <begin position="153"/>
        <end position="169"/>
    </location>
</feature>
<comment type="caution">
    <text evidence="3">The sequence shown here is derived from an EMBL/GenBank/DDBJ whole genome shotgun (WGS) entry which is preliminary data.</text>
</comment>
<sequence length="261" mass="28603">MGECLGRMPRHRTRQSQGSRQDRVSRRRAITWRPGWDTAVAAVTLLVFWGCYWAGTTLNEWFLAVGVVIVGTLIPAIVVFRRGEGWAGLGVRRRFWVVALIVSAVLGIGSVPYLLQLTQVHGTAATPHLLANLLVLWEPLFVFGWLFGRWERAFGWLPAIVLTAAGFALQHVGSVPLTAALGFGGFAIVYAVAFATVRNLLILWPLFYPVGSAIGTLQAGHPMGWPDVLWGAGLIAVQALALGMIRRWPARPREQTARGTC</sequence>
<feature type="transmembrane region" description="Helical" evidence="2">
    <location>
        <begin position="95"/>
        <end position="115"/>
    </location>
</feature>
<accession>A0A542ZT12</accession>
<evidence type="ECO:0000313" key="3">
    <source>
        <dbReference type="EMBL" id="TQL63493.1"/>
    </source>
</evidence>
<keyword evidence="4" id="KW-1185">Reference proteome</keyword>
<name>A0A542ZT12_9ACTN</name>